<dbReference type="RefSeq" id="WP_344183812.1">
    <property type="nucleotide sequence ID" value="NZ_BAAANC010000006.1"/>
</dbReference>
<dbReference type="SUPFAM" id="SSF50998">
    <property type="entry name" value="Quinoprotein alcohol dehydrogenase-like"/>
    <property type="match status" value="1"/>
</dbReference>
<dbReference type="Gene3D" id="2.40.128.630">
    <property type="match status" value="1"/>
</dbReference>
<protein>
    <recommendedName>
        <fullName evidence="2">Pyrrolo-quinoline quinone repeat domain-containing protein</fullName>
    </recommendedName>
</protein>
<evidence type="ECO:0000313" key="4">
    <source>
        <dbReference type="Proteomes" id="UP001500363"/>
    </source>
</evidence>
<feature type="transmembrane region" description="Helical" evidence="1">
    <location>
        <begin position="38"/>
        <end position="57"/>
    </location>
</feature>
<dbReference type="Gene3D" id="2.130.10.10">
    <property type="entry name" value="YVTN repeat-like/Quinoprotein amine dehydrogenase"/>
    <property type="match status" value="1"/>
</dbReference>
<accession>A0ABP4NJI2</accession>
<proteinExistence type="predicted"/>
<evidence type="ECO:0000313" key="3">
    <source>
        <dbReference type="EMBL" id="GAA1562497.1"/>
    </source>
</evidence>
<evidence type="ECO:0000256" key="1">
    <source>
        <dbReference type="SAM" id="Phobius"/>
    </source>
</evidence>
<organism evidence="3 4">
    <name type="scientific">Kribbella lupini</name>
    <dbReference type="NCBI Taxonomy" id="291602"/>
    <lineage>
        <taxon>Bacteria</taxon>
        <taxon>Bacillati</taxon>
        <taxon>Actinomycetota</taxon>
        <taxon>Actinomycetes</taxon>
        <taxon>Propionibacteriales</taxon>
        <taxon>Kribbellaceae</taxon>
        <taxon>Kribbella</taxon>
    </lineage>
</organism>
<keyword evidence="1" id="KW-0812">Transmembrane</keyword>
<dbReference type="PANTHER" id="PTHR34512:SF30">
    <property type="entry name" value="OUTER MEMBRANE PROTEIN ASSEMBLY FACTOR BAMB"/>
    <property type="match status" value="1"/>
</dbReference>
<keyword evidence="4" id="KW-1185">Reference proteome</keyword>
<comment type="caution">
    <text evidence="3">The sequence shown here is derived from an EMBL/GenBank/DDBJ whole genome shotgun (WGS) entry which is preliminary data.</text>
</comment>
<gene>
    <name evidence="3" type="ORF">GCM10009741_79980</name>
</gene>
<feature type="transmembrane region" description="Helical" evidence="1">
    <location>
        <begin position="64"/>
        <end position="84"/>
    </location>
</feature>
<reference evidence="4" key="1">
    <citation type="journal article" date="2019" name="Int. J. Syst. Evol. Microbiol.">
        <title>The Global Catalogue of Microorganisms (GCM) 10K type strain sequencing project: providing services to taxonomists for standard genome sequencing and annotation.</title>
        <authorList>
            <consortium name="The Broad Institute Genomics Platform"/>
            <consortium name="The Broad Institute Genome Sequencing Center for Infectious Disease"/>
            <person name="Wu L."/>
            <person name="Ma J."/>
        </authorList>
    </citation>
    <scope>NUCLEOTIDE SEQUENCE [LARGE SCALE GENOMIC DNA]</scope>
    <source>
        <strain evidence="4">JCM 14303</strain>
    </source>
</reference>
<dbReference type="InterPro" id="IPR002372">
    <property type="entry name" value="PQQ_rpt_dom"/>
</dbReference>
<dbReference type="PANTHER" id="PTHR34512">
    <property type="entry name" value="CELL SURFACE PROTEIN"/>
    <property type="match status" value="1"/>
</dbReference>
<evidence type="ECO:0000259" key="2">
    <source>
        <dbReference type="Pfam" id="PF13360"/>
    </source>
</evidence>
<dbReference type="EMBL" id="BAAANC010000006">
    <property type="protein sequence ID" value="GAA1562497.1"/>
    <property type="molecule type" value="Genomic_DNA"/>
</dbReference>
<dbReference type="InterPro" id="IPR015943">
    <property type="entry name" value="WD40/YVTN_repeat-like_dom_sf"/>
</dbReference>
<dbReference type="InterPro" id="IPR011047">
    <property type="entry name" value="Quinoprotein_ADH-like_sf"/>
</dbReference>
<dbReference type="Pfam" id="PF13360">
    <property type="entry name" value="PQQ_2"/>
    <property type="match status" value="2"/>
</dbReference>
<feature type="domain" description="Pyrrolo-quinoline quinone repeat" evidence="2">
    <location>
        <begin position="131"/>
        <end position="297"/>
    </location>
</feature>
<feature type="domain" description="Pyrrolo-quinoline quinone repeat" evidence="2">
    <location>
        <begin position="372"/>
        <end position="436"/>
    </location>
</feature>
<sequence length="505" mass="52974">MKTELMPRRRLVALGLLTLAGLAAVVWAIAVPRPALYVVGLLLCAPLVVLATAAGLRRWTARRLVLWPAGVLVVLAALVAAIAVPRAALAAQTRSDVRWATSLDVPLPMSTPISVWSIGDRVYLLSAQQPLQAYDKAGGQVVAEFPAARYGATAVAADGSVVGWDGDAGEVTHYSPDGAELWSRPFRGRGAIGTLDKPTPVVAVADGVVVLADCRVQLPAKPCRWTGVDKSGKTVWEQQDDRAAEINPGLADIGRRTVAPLPSVVLGRDGTGSTAEYVVRAAADGRELGRHAARPLTSLGIQGDLVVIAERTEDGCRLVGLRDGRQVLATQGMTCLKGMNAEVPGRLRLTPGRAYLEQDGNARTVSLKDGSWRAVSGLTFSTGDEPAVAGSDVLVYRNGSELSAVDAGTGERLWKKSAPGEVVAVYVDNGGLLVFSEPRIHNPFLSRADQTGEAIQASSWVARTGERTGSLLIRNGDATRGASVGPGQALLVGYCTPDVRLVGSA</sequence>
<keyword evidence="1" id="KW-1133">Transmembrane helix</keyword>
<keyword evidence="1" id="KW-0472">Membrane</keyword>
<dbReference type="Proteomes" id="UP001500363">
    <property type="component" value="Unassembled WGS sequence"/>
</dbReference>
<name>A0ABP4NJI2_9ACTN</name>